<proteinExistence type="predicted"/>
<gene>
    <name evidence="1" type="ORF">GJB61_03100</name>
</gene>
<keyword evidence="2" id="KW-1185">Reference proteome</keyword>
<sequence length="123" mass="14033">MKNYVCNSIQITMIRQIPMKGFKDFLAEDIQRTFLNQNEFADPYIIDGVEVKASLDSVSDSRHPLAYAEGVALVTHVLFVSMTELGYKPEPEQRMVIKDQRYRVDQVAEEMGMLTISLEANVT</sequence>
<organism evidence="1 2">
    <name type="scientific">Paenibacillus monticola</name>
    <dbReference type="NCBI Taxonomy" id="2666075"/>
    <lineage>
        <taxon>Bacteria</taxon>
        <taxon>Bacillati</taxon>
        <taxon>Bacillota</taxon>
        <taxon>Bacilli</taxon>
        <taxon>Bacillales</taxon>
        <taxon>Paenibacillaceae</taxon>
        <taxon>Paenibacillus</taxon>
    </lineage>
</organism>
<comment type="caution">
    <text evidence="1">The sequence shown here is derived from an EMBL/GenBank/DDBJ whole genome shotgun (WGS) entry which is preliminary data.</text>
</comment>
<evidence type="ECO:0000313" key="1">
    <source>
        <dbReference type="EMBL" id="MRN51986.1"/>
    </source>
</evidence>
<dbReference type="AlphaFoldDB" id="A0A7X2H1U1"/>
<accession>A0A7X2H1U1</accession>
<dbReference type="Proteomes" id="UP000463051">
    <property type="component" value="Unassembled WGS sequence"/>
</dbReference>
<reference evidence="1 2" key="1">
    <citation type="submission" date="2019-11" db="EMBL/GenBank/DDBJ databases">
        <title>Paenibacillus monticola sp. nov., a novel PGPR strain isolated from mountain sample in China.</title>
        <authorList>
            <person name="Zhao Q."/>
            <person name="Li H.-P."/>
            <person name="Zhang J.-L."/>
        </authorList>
    </citation>
    <scope>NUCLEOTIDE SEQUENCE [LARGE SCALE GENOMIC DNA]</scope>
    <source>
        <strain evidence="1 2">LC-T2</strain>
    </source>
</reference>
<name>A0A7X2H1U1_9BACL</name>
<dbReference type="RefSeq" id="WP_229521422.1">
    <property type="nucleotide sequence ID" value="NZ_WJXB01000001.1"/>
</dbReference>
<dbReference type="EMBL" id="WJXB01000001">
    <property type="protein sequence ID" value="MRN51986.1"/>
    <property type="molecule type" value="Genomic_DNA"/>
</dbReference>
<evidence type="ECO:0000313" key="2">
    <source>
        <dbReference type="Proteomes" id="UP000463051"/>
    </source>
</evidence>
<protein>
    <submittedName>
        <fullName evidence="1">Uncharacterized protein</fullName>
    </submittedName>
</protein>